<feature type="domain" description="SAYSvFN" evidence="2">
    <location>
        <begin position="68"/>
        <end position="134"/>
    </location>
</feature>
<keyword evidence="4" id="KW-1185">Reference proteome</keyword>
<dbReference type="InterPro" id="IPR019387">
    <property type="entry name" value="SAYSvFN_dom"/>
</dbReference>
<dbReference type="RefSeq" id="XP_005764171.1">
    <property type="nucleotide sequence ID" value="XM_005764114.1"/>
</dbReference>
<dbReference type="EnsemblProtists" id="EOD11742">
    <property type="protein sequence ID" value="EOD11742"/>
    <property type="gene ID" value="EMIHUDRAFT_247757"/>
</dbReference>
<accession>A0A0D3IKF7</accession>
<dbReference type="Proteomes" id="UP000013827">
    <property type="component" value="Unassembled WGS sequence"/>
</dbReference>
<reference evidence="4" key="1">
    <citation type="journal article" date="2013" name="Nature">
        <title>Pan genome of the phytoplankton Emiliania underpins its global distribution.</title>
        <authorList>
            <person name="Read B.A."/>
            <person name="Kegel J."/>
            <person name="Klute M.J."/>
            <person name="Kuo A."/>
            <person name="Lefebvre S.C."/>
            <person name="Maumus F."/>
            <person name="Mayer C."/>
            <person name="Miller J."/>
            <person name="Monier A."/>
            <person name="Salamov A."/>
            <person name="Young J."/>
            <person name="Aguilar M."/>
            <person name="Claverie J.M."/>
            <person name="Frickenhaus S."/>
            <person name="Gonzalez K."/>
            <person name="Herman E.K."/>
            <person name="Lin Y.C."/>
            <person name="Napier J."/>
            <person name="Ogata H."/>
            <person name="Sarno A.F."/>
            <person name="Shmutz J."/>
            <person name="Schroeder D."/>
            <person name="de Vargas C."/>
            <person name="Verret F."/>
            <person name="von Dassow P."/>
            <person name="Valentin K."/>
            <person name="Van de Peer Y."/>
            <person name="Wheeler G."/>
            <person name="Dacks J.B."/>
            <person name="Delwiche C.F."/>
            <person name="Dyhrman S.T."/>
            <person name="Glockner G."/>
            <person name="John U."/>
            <person name="Richards T."/>
            <person name="Worden A.Z."/>
            <person name="Zhang X."/>
            <person name="Grigoriev I.V."/>
            <person name="Allen A.E."/>
            <person name="Bidle K."/>
            <person name="Borodovsky M."/>
            <person name="Bowler C."/>
            <person name="Brownlee C."/>
            <person name="Cock J.M."/>
            <person name="Elias M."/>
            <person name="Gladyshev V.N."/>
            <person name="Groth M."/>
            <person name="Guda C."/>
            <person name="Hadaegh A."/>
            <person name="Iglesias-Rodriguez M.D."/>
            <person name="Jenkins J."/>
            <person name="Jones B.M."/>
            <person name="Lawson T."/>
            <person name="Leese F."/>
            <person name="Lindquist E."/>
            <person name="Lobanov A."/>
            <person name="Lomsadze A."/>
            <person name="Malik S.B."/>
            <person name="Marsh M.E."/>
            <person name="Mackinder L."/>
            <person name="Mock T."/>
            <person name="Mueller-Roeber B."/>
            <person name="Pagarete A."/>
            <person name="Parker M."/>
            <person name="Probert I."/>
            <person name="Quesneville H."/>
            <person name="Raines C."/>
            <person name="Rensing S.A."/>
            <person name="Riano-Pachon D.M."/>
            <person name="Richier S."/>
            <person name="Rokitta S."/>
            <person name="Shiraiwa Y."/>
            <person name="Soanes D.M."/>
            <person name="van der Giezen M."/>
            <person name="Wahlund T.M."/>
            <person name="Williams B."/>
            <person name="Wilson W."/>
            <person name="Wolfe G."/>
            <person name="Wurch L.L."/>
        </authorList>
    </citation>
    <scope>NUCLEOTIDE SEQUENCE</scope>
</reference>
<organism evidence="3 4">
    <name type="scientific">Emiliania huxleyi (strain CCMP1516)</name>
    <dbReference type="NCBI Taxonomy" id="280463"/>
    <lineage>
        <taxon>Eukaryota</taxon>
        <taxon>Haptista</taxon>
        <taxon>Haptophyta</taxon>
        <taxon>Prymnesiophyceae</taxon>
        <taxon>Isochrysidales</taxon>
        <taxon>Noelaerhabdaceae</taxon>
        <taxon>Emiliania</taxon>
    </lineage>
</organism>
<dbReference type="AlphaFoldDB" id="A0A0D3IKF7"/>
<evidence type="ECO:0000313" key="4">
    <source>
        <dbReference type="Proteomes" id="UP000013827"/>
    </source>
</evidence>
<sequence length="202" mass="20726">MGGRHAATTRCHTFFSRCRHVFAAACRRPQQLEAPVRGGNLSQPVLLSSDMVKSGHTPLRVWILRAAAFAVAQATGAAIGLGGPTFIALAILAIFTCGTGQTAWRSGGASAYSVFNGGERIAGTLHAEQLDQQIRHGAVPRGAKAPEESAFVRTAVRGWGGGSQQAPGATSRDAADGAGVTQRRVAAAKAAEARAAAAAART</sequence>
<evidence type="ECO:0000259" key="2">
    <source>
        <dbReference type="Pfam" id="PF10260"/>
    </source>
</evidence>
<dbReference type="GeneID" id="17257885"/>
<dbReference type="KEGG" id="ehx:EMIHUDRAFT_247757"/>
<reference evidence="3" key="2">
    <citation type="submission" date="2024-10" db="UniProtKB">
        <authorList>
            <consortium name="EnsemblProtists"/>
        </authorList>
    </citation>
    <scope>IDENTIFICATION</scope>
</reference>
<proteinExistence type="predicted"/>
<evidence type="ECO:0000256" key="1">
    <source>
        <dbReference type="SAM" id="MobiDB-lite"/>
    </source>
</evidence>
<name>A0A0D3IKF7_EMIH1</name>
<dbReference type="HOGENOM" id="CLU_117419_0_0_1"/>
<protein>
    <recommendedName>
        <fullName evidence="2">SAYSvFN domain-containing protein</fullName>
    </recommendedName>
</protein>
<dbReference type="PaxDb" id="2903-EOD11742"/>
<evidence type="ECO:0000313" key="3">
    <source>
        <dbReference type="EnsemblProtists" id="EOD11742"/>
    </source>
</evidence>
<dbReference type="Pfam" id="PF10260">
    <property type="entry name" value="SAYSvFN"/>
    <property type="match status" value="1"/>
</dbReference>
<feature type="region of interest" description="Disordered" evidence="1">
    <location>
        <begin position="160"/>
        <end position="182"/>
    </location>
</feature>